<reference evidence="1 2" key="1">
    <citation type="submission" date="2019-09" db="EMBL/GenBank/DDBJ databases">
        <authorList>
            <person name="Chandra G."/>
            <person name="Truman W A."/>
        </authorList>
    </citation>
    <scope>NUCLEOTIDE SEQUENCE [LARGE SCALE GENOMIC DNA]</scope>
    <source>
        <strain evidence="1">PS870</strain>
    </source>
</reference>
<proteinExistence type="predicted"/>
<sequence length="64" mass="7154">MAKYKNVLLAKPPRDWLSTAQSKWVSRSIEKLKLHCQVSPVTTQIERFEIPSASISNIDVGSGL</sequence>
<gene>
    <name evidence="1" type="ORF">PS870_06264</name>
</gene>
<dbReference type="Proteomes" id="UP000349468">
    <property type="component" value="Unassembled WGS sequence"/>
</dbReference>
<protein>
    <submittedName>
        <fullName evidence="1">Uncharacterized protein</fullName>
    </submittedName>
</protein>
<evidence type="ECO:0000313" key="1">
    <source>
        <dbReference type="EMBL" id="VVP61136.1"/>
    </source>
</evidence>
<evidence type="ECO:0000313" key="2">
    <source>
        <dbReference type="Proteomes" id="UP000349468"/>
    </source>
</evidence>
<dbReference type="AlphaFoldDB" id="A0A5E7QG09"/>
<accession>A0A5E7QG09</accession>
<name>A0A5E7QG09_PSEFL</name>
<dbReference type="EMBL" id="CABVIK010000032">
    <property type="protein sequence ID" value="VVP61136.1"/>
    <property type="molecule type" value="Genomic_DNA"/>
</dbReference>
<organism evidence="1 2">
    <name type="scientific">Pseudomonas fluorescens</name>
    <dbReference type="NCBI Taxonomy" id="294"/>
    <lineage>
        <taxon>Bacteria</taxon>
        <taxon>Pseudomonadati</taxon>
        <taxon>Pseudomonadota</taxon>
        <taxon>Gammaproteobacteria</taxon>
        <taxon>Pseudomonadales</taxon>
        <taxon>Pseudomonadaceae</taxon>
        <taxon>Pseudomonas</taxon>
    </lineage>
</organism>